<comment type="caution">
    <text evidence="2">The sequence shown here is derived from an EMBL/GenBank/DDBJ whole genome shotgun (WGS) entry which is preliminary data.</text>
</comment>
<proteinExistence type="predicted"/>
<keyword evidence="1" id="KW-1133">Transmembrane helix</keyword>
<evidence type="ECO:0000313" key="3">
    <source>
        <dbReference type="Proteomes" id="UP001642464"/>
    </source>
</evidence>
<dbReference type="EMBL" id="CAXAMM010038855">
    <property type="protein sequence ID" value="CAK9081525.1"/>
    <property type="molecule type" value="Genomic_DNA"/>
</dbReference>
<name>A0ABP0PZU2_9DINO</name>
<gene>
    <name evidence="2" type="ORF">SCF082_LOCUS38796</name>
</gene>
<accession>A0ABP0PZU2</accession>
<evidence type="ECO:0000256" key="1">
    <source>
        <dbReference type="SAM" id="Phobius"/>
    </source>
</evidence>
<reference evidence="2 3" key="1">
    <citation type="submission" date="2024-02" db="EMBL/GenBank/DDBJ databases">
        <authorList>
            <person name="Chen Y."/>
            <person name="Shah S."/>
            <person name="Dougan E. K."/>
            <person name="Thang M."/>
            <person name="Chan C."/>
        </authorList>
    </citation>
    <scope>NUCLEOTIDE SEQUENCE [LARGE SCALE GENOMIC DNA]</scope>
</reference>
<keyword evidence="1" id="KW-0812">Transmembrane</keyword>
<dbReference type="Proteomes" id="UP001642464">
    <property type="component" value="Unassembled WGS sequence"/>
</dbReference>
<keyword evidence="1" id="KW-0472">Membrane</keyword>
<feature type="transmembrane region" description="Helical" evidence="1">
    <location>
        <begin position="32"/>
        <end position="51"/>
    </location>
</feature>
<evidence type="ECO:0000313" key="2">
    <source>
        <dbReference type="EMBL" id="CAK9081525.1"/>
    </source>
</evidence>
<keyword evidence="3" id="KW-1185">Reference proteome</keyword>
<sequence length="134" mass="15619">RTPTFWLKPHELSPSVWLHMAQLLFLDHEVSIIWVFIIFKFICFLRMVAVVETRGFIGCNLNLQLLRDESKTTETERRVFLTMSVPARKRLERSLCTIARCGWSLPVMALGFRATSFDDAAKIVIQAQYPRARF</sequence>
<organism evidence="2 3">
    <name type="scientific">Durusdinium trenchii</name>
    <dbReference type="NCBI Taxonomy" id="1381693"/>
    <lineage>
        <taxon>Eukaryota</taxon>
        <taxon>Sar</taxon>
        <taxon>Alveolata</taxon>
        <taxon>Dinophyceae</taxon>
        <taxon>Suessiales</taxon>
        <taxon>Symbiodiniaceae</taxon>
        <taxon>Durusdinium</taxon>
    </lineage>
</organism>
<feature type="non-terminal residue" evidence="2">
    <location>
        <position position="1"/>
    </location>
</feature>
<protein>
    <submittedName>
        <fullName evidence="2">Uncharacterized protein</fullName>
    </submittedName>
</protein>